<dbReference type="InterPro" id="IPR000873">
    <property type="entry name" value="AMP-dep_synth/lig_dom"/>
</dbReference>
<dbReference type="Gene3D" id="3.40.50.12780">
    <property type="entry name" value="N-terminal domain of ligase-like"/>
    <property type="match status" value="1"/>
</dbReference>
<feature type="domain" description="AMP-dependent synthetase/ligase" evidence="2">
    <location>
        <begin position="130"/>
        <end position="305"/>
    </location>
</feature>
<dbReference type="InterPro" id="IPR020845">
    <property type="entry name" value="AMP-binding_CS"/>
</dbReference>
<dbReference type="InterPro" id="IPR042099">
    <property type="entry name" value="ANL_N_sf"/>
</dbReference>
<proteinExistence type="predicted"/>
<keyword evidence="4" id="KW-1185">Reference proteome</keyword>
<dbReference type="InterPro" id="IPR045851">
    <property type="entry name" value="AMP-bd_C_sf"/>
</dbReference>
<dbReference type="PANTHER" id="PTHR43767:SF8">
    <property type="entry name" value="LONG-CHAIN-FATTY-ACID--COA LIGASE"/>
    <property type="match status" value="1"/>
</dbReference>
<evidence type="ECO:0000256" key="1">
    <source>
        <dbReference type="ARBA" id="ARBA00022598"/>
    </source>
</evidence>
<keyword evidence="1" id="KW-0436">Ligase</keyword>
<gene>
    <name evidence="3" type="ORF">HBF26_08325</name>
</gene>
<dbReference type="EMBL" id="JAAQQR010000003">
    <property type="protein sequence ID" value="NID04890.1"/>
    <property type="molecule type" value="Genomic_DNA"/>
</dbReference>
<protein>
    <submittedName>
        <fullName evidence="3">Acyl-CoA synthetase</fullName>
    </submittedName>
</protein>
<sequence>MSSNVHEITGRLVGAPSPLLVGTLTRPVAWREGRPVSAATFLGHVHQVAALLPEADSAVNLCEDRYAFLVAFAALVVRGQANLLPPSRAPHAVDEVMAGHPGSYAIGELALSPAPAGYLRMPPLHDDVTPSHEVPSISADAVVAIGYTSGSTGRPKPNIKTWGGFVASNAGNVRMLDKAVGGAFDLVATVPPQHMYGMEMSVLMPLLSEVSVHAGRPFFPADVAAALGTMPEPRVLVITPVHLRAIVESGVQLPTLAAFVSATAPMPPELAAEAEKRFGAPVCEVFGSTETCVFASRRTSVDEEWTLYDGVTLHPQPDGTLVHAPQLAEPIALADIVTLHDEGRRFRLRGRNTDLLEIAGKRASLGDLNRRLLAIEGVRDGVLFQLDEPDASGIRRIAGLVVAPGMTEQAVLAVLRQAMDPVFLPRPLRMVDALPRNETGKLPRGDLLALIRPAL</sequence>
<dbReference type="InterPro" id="IPR050237">
    <property type="entry name" value="ATP-dep_AMP-bd_enzyme"/>
</dbReference>
<evidence type="ECO:0000313" key="4">
    <source>
        <dbReference type="Proteomes" id="UP001429601"/>
    </source>
</evidence>
<accession>A0ABX0Q344</accession>
<evidence type="ECO:0000259" key="2">
    <source>
        <dbReference type="Pfam" id="PF00501"/>
    </source>
</evidence>
<dbReference type="Gene3D" id="3.30.300.30">
    <property type="match status" value="1"/>
</dbReference>
<name>A0ABX0Q344_9GAMM</name>
<dbReference type="Pfam" id="PF00501">
    <property type="entry name" value="AMP-binding"/>
    <property type="match status" value="1"/>
</dbReference>
<dbReference type="SUPFAM" id="SSF56801">
    <property type="entry name" value="Acetyl-CoA synthetase-like"/>
    <property type="match status" value="1"/>
</dbReference>
<reference evidence="3 4" key="1">
    <citation type="journal article" date="2011" name="Curr. Microbiol.">
        <title>Luteibacter jiangsuensis sp. nov.: a methamidophos-degrading bacterium isolated from a methamidophos-manufacturing factory.</title>
        <authorList>
            <person name="Wang L."/>
            <person name="Wang G.L."/>
            <person name="Li S.P."/>
            <person name="Jiang J.D."/>
        </authorList>
    </citation>
    <scope>NUCLEOTIDE SEQUENCE [LARGE SCALE GENOMIC DNA]</scope>
    <source>
        <strain evidence="3 4">CGMCC 1.10133</strain>
    </source>
</reference>
<evidence type="ECO:0000313" key="3">
    <source>
        <dbReference type="EMBL" id="NID04890.1"/>
    </source>
</evidence>
<dbReference type="Proteomes" id="UP001429601">
    <property type="component" value="Unassembled WGS sequence"/>
</dbReference>
<comment type="caution">
    <text evidence="3">The sequence shown here is derived from an EMBL/GenBank/DDBJ whole genome shotgun (WGS) entry which is preliminary data.</text>
</comment>
<dbReference type="PROSITE" id="PS00455">
    <property type="entry name" value="AMP_BINDING"/>
    <property type="match status" value="1"/>
</dbReference>
<organism evidence="3 4">
    <name type="scientific">Luteibacter jiangsuensis</name>
    <dbReference type="NCBI Taxonomy" id="637577"/>
    <lineage>
        <taxon>Bacteria</taxon>
        <taxon>Pseudomonadati</taxon>
        <taxon>Pseudomonadota</taxon>
        <taxon>Gammaproteobacteria</taxon>
        <taxon>Lysobacterales</taxon>
        <taxon>Rhodanobacteraceae</taxon>
        <taxon>Luteibacter</taxon>
    </lineage>
</organism>
<dbReference type="PANTHER" id="PTHR43767">
    <property type="entry name" value="LONG-CHAIN-FATTY-ACID--COA LIGASE"/>
    <property type="match status" value="1"/>
</dbReference>